<organism evidence="2 3">
    <name type="scientific">Riccia fluitans</name>
    <dbReference type="NCBI Taxonomy" id="41844"/>
    <lineage>
        <taxon>Eukaryota</taxon>
        <taxon>Viridiplantae</taxon>
        <taxon>Streptophyta</taxon>
        <taxon>Embryophyta</taxon>
        <taxon>Marchantiophyta</taxon>
        <taxon>Marchantiopsida</taxon>
        <taxon>Marchantiidae</taxon>
        <taxon>Marchantiales</taxon>
        <taxon>Ricciaceae</taxon>
        <taxon>Riccia</taxon>
    </lineage>
</organism>
<reference evidence="2 3" key="1">
    <citation type="submission" date="2024-09" db="EMBL/GenBank/DDBJ databases">
        <title>Chromosome-scale assembly of Riccia fluitans.</title>
        <authorList>
            <person name="Paukszto L."/>
            <person name="Sawicki J."/>
            <person name="Karawczyk K."/>
            <person name="Piernik-Szablinska J."/>
            <person name="Szczecinska M."/>
            <person name="Mazdziarz M."/>
        </authorList>
    </citation>
    <scope>NUCLEOTIDE SEQUENCE [LARGE SCALE GENOMIC DNA]</scope>
    <source>
        <strain evidence="2">Rf_01</strain>
        <tissue evidence="2">Aerial parts of the thallus</tissue>
    </source>
</reference>
<accession>A0ABD1ZN12</accession>
<evidence type="ECO:0000313" key="3">
    <source>
        <dbReference type="Proteomes" id="UP001605036"/>
    </source>
</evidence>
<gene>
    <name evidence="2" type="ORF">R1flu_020384</name>
</gene>
<evidence type="ECO:0000313" key="2">
    <source>
        <dbReference type="EMBL" id="KAL2652256.1"/>
    </source>
</evidence>
<dbReference type="Proteomes" id="UP001605036">
    <property type="component" value="Unassembled WGS sequence"/>
</dbReference>
<proteinExistence type="predicted"/>
<keyword evidence="3" id="KW-1185">Reference proteome</keyword>
<evidence type="ECO:0000256" key="1">
    <source>
        <dbReference type="SAM" id="MobiDB-lite"/>
    </source>
</evidence>
<protein>
    <submittedName>
        <fullName evidence="2">Uncharacterized protein</fullName>
    </submittedName>
</protein>
<sequence length="133" mass="14097">MDAWGGGGGGGEWAVRCRFVHGPTCVVRGVILPSDLPAERVFVLRPSPQELGVPIGTVVQANGSQMTYATVRANQKRGSHAGGRFDWSGVWTYGSRSRNNGSLLSGLAPRRDRAPSAPGSSGITEPRLHTRDS</sequence>
<feature type="compositionally biased region" description="Polar residues" evidence="1">
    <location>
        <begin position="94"/>
        <end position="103"/>
    </location>
</feature>
<dbReference type="AlphaFoldDB" id="A0ABD1ZN12"/>
<dbReference type="EMBL" id="JBHFFA010000001">
    <property type="protein sequence ID" value="KAL2652256.1"/>
    <property type="molecule type" value="Genomic_DNA"/>
</dbReference>
<name>A0ABD1ZN12_9MARC</name>
<feature type="region of interest" description="Disordered" evidence="1">
    <location>
        <begin position="92"/>
        <end position="133"/>
    </location>
</feature>
<comment type="caution">
    <text evidence="2">The sequence shown here is derived from an EMBL/GenBank/DDBJ whole genome shotgun (WGS) entry which is preliminary data.</text>
</comment>